<gene>
    <name evidence="1" type="ORF">ABW286_11285</name>
</gene>
<dbReference type="EMBL" id="JBFKZN010000005">
    <property type="protein sequence ID" value="MEW5289759.1"/>
    <property type="molecule type" value="Genomic_DNA"/>
</dbReference>
<reference evidence="1 2" key="1">
    <citation type="submission" date="2024-07" db="EMBL/GenBank/DDBJ databases">
        <authorList>
            <person name="Dulla G.F.J."/>
            <person name="Delorm J.G."/>
        </authorList>
    </citation>
    <scope>NUCLEOTIDE SEQUENCE [LARGE SCALE GENOMIC DNA]</scope>
    <source>
        <strain evidence="1 2">JGD 233</strain>
    </source>
</reference>
<sequence length="75" mass="8306">MDTEFINNQRDRANHPAAISGSAFNHALSRQLKPKVFAMQWPGFNAIPPARLAGAITFINAITRPADARFDNEKV</sequence>
<evidence type="ECO:0000313" key="1">
    <source>
        <dbReference type="EMBL" id="MEW5289759.1"/>
    </source>
</evidence>
<dbReference type="Proteomes" id="UP001554567">
    <property type="component" value="Unassembled WGS sequence"/>
</dbReference>
<organism evidence="1 2">
    <name type="scientific">Erwinia papayae</name>
    <dbReference type="NCBI Taxonomy" id="206499"/>
    <lineage>
        <taxon>Bacteria</taxon>
        <taxon>Pseudomonadati</taxon>
        <taxon>Pseudomonadota</taxon>
        <taxon>Gammaproteobacteria</taxon>
        <taxon>Enterobacterales</taxon>
        <taxon>Erwiniaceae</taxon>
        <taxon>Erwinia</taxon>
    </lineage>
</organism>
<comment type="caution">
    <text evidence="1">The sequence shown here is derived from an EMBL/GenBank/DDBJ whole genome shotgun (WGS) entry which is preliminary data.</text>
</comment>
<protein>
    <submittedName>
        <fullName evidence="1">Uncharacterized protein</fullName>
    </submittedName>
</protein>
<keyword evidence="2" id="KW-1185">Reference proteome</keyword>
<name>A0ABV3N1R0_9GAMM</name>
<evidence type="ECO:0000313" key="2">
    <source>
        <dbReference type="Proteomes" id="UP001554567"/>
    </source>
</evidence>
<accession>A0ABV3N1R0</accession>
<proteinExistence type="predicted"/>
<dbReference type="RefSeq" id="WP_367167508.1">
    <property type="nucleotide sequence ID" value="NZ_JBFKZN010000005.1"/>
</dbReference>